<keyword evidence="4" id="KW-0862">Zinc</keyword>
<dbReference type="KEGG" id="slb:AWJ20_3675"/>
<feature type="domain" description="Amidohydrolase-related" evidence="5">
    <location>
        <begin position="20"/>
        <end position="287"/>
    </location>
</feature>
<name>A0A170QZU5_9ASCO</name>
<proteinExistence type="predicted"/>
<evidence type="ECO:0000256" key="2">
    <source>
        <dbReference type="ARBA" id="ARBA00022723"/>
    </source>
</evidence>
<dbReference type="PANTHER" id="PTHR11271:SF6">
    <property type="entry name" value="GUANINE DEAMINASE"/>
    <property type="match status" value="1"/>
</dbReference>
<keyword evidence="3" id="KW-0378">Hydrolase</keyword>
<organism evidence="6 7">
    <name type="scientific">Sugiyamaella lignohabitans</name>
    <dbReference type="NCBI Taxonomy" id="796027"/>
    <lineage>
        <taxon>Eukaryota</taxon>
        <taxon>Fungi</taxon>
        <taxon>Dikarya</taxon>
        <taxon>Ascomycota</taxon>
        <taxon>Saccharomycotina</taxon>
        <taxon>Dipodascomycetes</taxon>
        <taxon>Dipodascales</taxon>
        <taxon>Trichomonascaceae</taxon>
        <taxon>Sugiyamaella</taxon>
    </lineage>
</organism>
<gene>
    <name evidence="6" type="primary">GUD1</name>
    <name evidence="6" type="ORF">AWJ20_3675</name>
</gene>
<dbReference type="Gene3D" id="3.20.20.140">
    <property type="entry name" value="Metal-dependent hydrolases"/>
    <property type="match status" value="1"/>
</dbReference>
<dbReference type="GeneID" id="30035722"/>
<evidence type="ECO:0000313" key="6">
    <source>
        <dbReference type="EMBL" id="ANB16024.1"/>
    </source>
</evidence>
<dbReference type="GO" id="GO:0008892">
    <property type="term" value="F:guanine deaminase activity"/>
    <property type="evidence" value="ECO:0007669"/>
    <property type="project" value="EnsemblFungi"/>
</dbReference>
<dbReference type="GO" id="GO:0006147">
    <property type="term" value="P:guanine catabolic process"/>
    <property type="evidence" value="ECO:0007669"/>
    <property type="project" value="EnsemblFungi"/>
</dbReference>
<dbReference type="OrthoDB" id="194468at2759"/>
<dbReference type="RefSeq" id="XP_018738501.1">
    <property type="nucleotide sequence ID" value="XM_018880708.1"/>
</dbReference>
<dbReference type="AlphaFoldDB" id="A0A170QZU5"/>
<dbReference type="Proteomes" id="UP000189580">
    <property type="component" value="Chromosome b"/>
</dbReference>
<dbReference type="PANTHER" id="PTHR11271">
    <property type="entry name" value="GUANINE DEAMINASE"/>
    <property type="match status" value="1"/>
</dbReference>
<protein>
    <submittedName>
        <fullName evidence="6">Guanine deaminase</fullName>
    </submittedName>
</protein>
<keyword evidence="2" id="KW-0479">Metal-binding</keyword>
<dbReference type="InterPro" id="IPR032466">
    <property type="entry name" value="Metal_Hydrolase"/>
</dbReference>
<evidence type="ECO:0000256" key="1">
    <source>
        <dbReference type="ARBA" id="ARBA00001947"/>
    </source>
</evidence>
<accession>A0A170QZU5</accession>
<sequence>MDSQESPEFYRDQSPEEANKADLEVIDYITKIDPTYNIVSPILTPRFAPSCTHQSMKWMGDLMKKHNNIPCQTHISENENEIKWVQELFPDSKSYADVYDQAGLLTERTILAHAIHLSEDEKDLISARRSGISHCPISNSSIGSGLAPVRSLLNKNIKMSLGTDVSGGYSPSILEVCRQALTVSRLVGYTTKNDKDKLSVSEVLFLATLGGAQVCNLEHKVGNFQVGKKWDAQRVDLSVENTPIDLFDWYGAEEPTPESKIKWFVDKWFFSGDDRNTRQVWVDGNLVLDKD</sequence>
<evidence type="ECO:0000313" key="7">
    <source>
        <dbReference type="Proteomes" id="UP000189580"/>
    </source>
</evidence>
<dbReference type="EMBL" id="CP014503">
    <property type="protein sequence ID" value="ANB16024.1"/>
    <property type="molecule type" value="Genomic_DNA"/>
</dbReference>
<dbReference type="InterPro" id="IPR051607">
    <property type="entry name" value="Metallo-dep_hydrolases"/>
</dbReference>
<evidence type="ECO:0000256" key="3">
    <source>
        <dbReference type="ARBA" id="ARBA00022801"/>
    </source>
</evidence>
<evidence type="ECO:0000259" key="5">
    <source>
        <dbReference type="Pfam" id="PF01979"/>
    </source>
</evidence>
<comment type="cofactor">
    <cofactor evidence="1">
        <name>Zn(2+)</name>
        <dbReference type="ChEBI" id="CHEBI:29105"/>
    </cofactor>
</comment>
<evidence type="ECO:0000256" key="4">
    <source>
        <dbReference type="ARBA" id="ARBA00022833"/>
    </source>
</evidence>
<reference evidence="6 7" key="1">
    <citation type="submission" date="2016-02" db="EMBL/GenBank/DDBJ databases">
        <title>Complete genome sequence and transcriptome regulation of the pentose utilising yeast Sugiyamaella lignohabitans.</title>
        <authorList>
            <person name="Bellasio M."/>
            <person name="Peymann A."/>
            <person name="Valli M."/>
            <person name="Sipitzky M."/>
            <person name="Graf A."/>
            <person name="Sauer M."/>
            <person name="Marx H."/>
            <person name="Mattanovich D."/>
        </authorList>
    </citation>
    <scope>NUCLEOTIDE SEQUENCE [LARGE SCALE GENOMIC DNA]</scope>
    <source>
        <strain evidence="6 7">CBS 10342</strain>
    </source>
</reference>
<dbReference type="SUPFAM" id="SSF51556">
    <property type="entry name" value="Metallo-dependent hydrolases"/>
    <property type="match status" value="1"/>
</dbReference>
<dbReference type="Pfam" id="PF01979">
    <property type="entry name" value="Amidohydro_1"/>
    <property type="match status" value="1"/>
</dbReference>
<keyword evidence="7" id="KW-1185">Reference proteome</keyword>
<dbReference type="InterPro" id="IPR006680">
    <property type="entry name" value="Amidohydro-rel"/>
</dbReference>
<dbReference type="GO" id="GO:0005829">
    <property type="term" value="C:cytosol"/>
    <property type="evidence" value="ECO:0007669"/>
    <property type="project" value="TreeGrafter"/>
</dbReference>
<dbReference type="GO" id="GO:0008270">
    <property type="term" value="F:zinc ion binding"/>
    <property type="evidence" value="ECO:0007669"/>
    <property type="project" value="TreeGrafter"/>
</dbReference>